<evidence type="ECO:0008006" key="7">
    <source>
        <dbReference type="Google" id="ProtNLM"/>
    </source>
</evidence>
<evidence type="ECO:0000256" key="1">
    <source>
        <dbReference type="ARBA" id="ARBA00004141"/>
    </source>
</evidence>
<evidence type="ECO:0000313" key="6">
    <source>
        <dbReference type="EMBL" id="QHU09451.1"/>
    </source>
</evidence>
<dbReference type="InterPro" id="IPR000425">
    <property type="entry name" value="MIP"/>
</dbReference>
<dbReference type="EMBL" id="MN740737">
    <property type="protein sequence ID" value="QHU09451.1"/>
    <property type="molecule type" value="Genomic_DNA"/>
</dbReference>
<evidence type="ECO:0000256" key="5">
    <source>
        <dbReference type="SAM" id="Phobius"/>
    </source>
</evidence>
<evidence type="ECO:0000256" key="2">
    <source>
        <dbReference type="ARBA" id="ARBA00022692"/>
    </source>
</evidence>
<comment type="subcellular location">
    <subcellularLocation>
        <location evidence="1">Membrane</location>
        <topology evidence="1">Multi-pass membrane protein</topology>
    </subcellularLocation>
</comment>
<proteinExistence type="predicted"/>
<reference evidence="6" key="1">
    <citation type="journal article" date="2020" name="Nature">
        <title>Giant virus diversity and host interactions through global metagenomics.</title>
        <authorList>
            <person name="Schulz F."/>
            <person name="Roux S."/>
            <person name="Paez-Espino D."/>
            <person name="Jungbluth S."/>
            <person name="Walsh D.A."/>
            <person name="Denef V.J."/>
            <person name="McMahon K.D."/>
            <person name="Konstantinidis K.T."/>
            <person name="Eloe-Fadrosh E.A."/>
            <person name="Kyrpides N.C."/>
            <person name="Woyke T."/>
        </authorList>
    </citation>
    <scope>NUCLEOTIDE SEQUENCE</scope>
    <source>
        <strain evidence="6">GVMAG-S-1101164-105</strain>
    </source>
</reference>
<organism evidence="6">
    <name type="scientific">viral metagenome</name>
    <dbReference type="NCBI Taxonomy" id="1070528"/>
    <lineage>
        <taxon>unclassified sequences</taxon>
        <taxon>metagenomes</taxon>
        <taxon>organismal metagenomes</taxon>
    </lineage>
</organism>
<dbReference type="InterPro" id="IPR023271">
    <property type="entry name" value="Aquaporin-like"/>
</dbReference>
<dbReference type="AlphaFoldDB" id="A0A6C0JWZ9"/>
<protein>
    <recommendedName>
        <fullName evidence="7">Major intrinsic protein</fullName>
    </recommendedName>
</protein>
<evidence type="ECO:0000256" key="3">
    <source>
        <dbReference type="ARBA" id="ARBA00022989"/>
    </source>
</evidence>
<evidence type="ECO:0000256" key="4">
    <source>
        <dbReference type="ARBA" id="ARBA00023136"/>
    </source>
</evidence>
<keyword evidence="4 5" id="KW-0472">Membrane</keyword>
<dbReference type="Pfam" id="PF00230">
    <property type="entry name" value="MIP"/>
    <property type="match status" value="1"/>
</dbReference>
<sequence>MHTVKLLSEFLGTFLLILSVLASGGNALFVGLTLSLVIFFTAKTSGGHANPAVSFVMFLKNKLTTEEFASEVVAQMLGGAVCLYMFKALA</sequence>
<name>A0A6C0JWZ9_9ZZZZ</name>
<keyword evidence="2 5" id="KW-0812">Transmembrane</keyword>
<feature type="transmembrane region" description="Helical" evidence="5">
    <location>
        <begin position="12"/>
        <end position="40"/>
    </location>
</feature>
<dbReference type="Gene3D" id="1.20.1080.10">
    <property type="entry name" value="Glycerol uptake facilitator protein"/>
    <property type="match status" value="1"/>
</dbReference>
<accession>A0A6C0JWZ9</accession>
<dbReference type="GO" id="GO:0015267">
    <property type="term" value="F:channel activity"/>
    <property type="evidence" value="ECO:0007669"/>
    <property type="project" value="InterPro"/>
</dbReference>
<keyword evidence="3 5" id="KW-1133">Transmembrane helix</keyword>
<dbReference type="SUPFAM" id="SSF81338">
    <property type="entry name" value="Aquaporin-like"/>
    <property type="match status" value="1"/>
</dbReference>
<dbReference type="GO" id="GO:0016020">
    <property type="term" value="C:membrane"/>
    <property type="evidence" value="ECO:0007669"/>
    <property type="project" value="UniProtKB-SubCell"/>
</dbReference>